<dbReference type="InterPro" id="IPR036873">
    <property type="entry name" value="Rhodanese-like_dom_sf"/>
</dbReference>
<dbReference type="GO" id="GO:0004843">
    <property type="term" value="F:cysteine-type deubiquitinase activity"/>
    <property type="evidence" value="ECO:0007669"/>
    <property type="project" value="UniProtKB-UniRule"/>
</dbReference>
<evidence type="ECO:0000256" key="8">
    <source>
        <dbReference type="SAM" id="MobiDB-lite"/>
    </source>
</evidence>
<sequence length="845" mass="95194">MTNMKCGTTVTVSTKRCKTLARLSGIAEQFLMQDSSSNGGKDQDMMGLLQRCLDILETYRDEYRKLRDGEQHVTQDQIYEIYESCYVYYKIVHNTVLNKVPNLEEFQIIKKQANPNDQKLMEVYNMLVKSLLKDERIGHIKSFLKEHSMSAVDDAVRSGGAITSSQLQSILDAWDDATLLIDLRQRAEFTEMHIRAKNVICIEPISFKDTYTDLDIEKKSLITSPKNEIELFRARDKFRFIVLYTKKDIGKSSHDFYVQQETVLLNLLLSKTFAKPLSEKTKVCFLEAGISNWVLEGRNCTNGSIADAQGSSHINISKPLPSPHGARPLPNHSYSKSLSLPQSLPLSAHCGGSNAAKSATYFSSPFPSSSPSSSPQLSPSPHAFKNGGSALYPAAPLLVDGSGTRTHDVVLPQDGKDLEAAIQKQRSPLAPMVRVAQGNAKVPVNLNGNSKPPSQPIPSLPQLPHNSGFNLPPLKKYDPDFTVGLENMGNSCYINCIVQCLLGTHELTNIFLNGSFEKHINMNSKLGSKGVLARYFAKLIHSMYRNGSFRLHERTKPVQPMQFKMACGSINSLFKESGQQDCQEFCQFLLDGLHEDLNQCGGNPPLKELSDEAEKMREKLSLRIASSIEWERFLTTDFSVIVDLFQGQYASQLKCQVCGRTSTTYQPFSVLSVPVPRAKSCNLLDCFREFTKIEKLEKEEEWSCPQCKKKQSSTKKLTITRLPRNLIIHLKRFDNMLNKNNVFVQYPLCLDLTSYWANDFDGRLPPGVTDELPARGQVPPFNYKLYGVASHFGSLYGGHYTSYVYKGPNRGWIYFDDTSYRRTKTATECITPNAYVLFYHRVYQN</sequence>
<dbReference type="InterPro" id="IPR001394">
    <property type="entry name" value="Peptidase_C19_UCH"/>
</dbReference>
<evidence type="ECO:0000313" key="11">
    <source>
        <dbReference type="Proteomes" id="UP000515788"/>
    </source>
</evidence>
<dbReference type="AlphaFoldDB" id="A0A7G3ZGR2"/>
<dbReference type="KEGG" id="tgb:HG536_0D02200"/>
<protein>
    <recommendedName>
        <fullName evidence="7">Ubiquitin carboxyl-terminal hydrolase</fullName>
        <ecNumber evidence="7">3.4.19.12</ecNumber>
    </recommendedName>
</protein>
<dbReference type="PROSITE" id="PS50235">
    <property type="entry name" value="USP_3"/>
    <property type="match status" value="1"/>
</dbReference>
<dbReference type="Pfam" id="PF00581">
    <property type="entry name" value="Rhodanese"/>
    <property type="match status" value="1"/>
</dbReference>
<dbReference type="SUPFAM" id="SSF54001">
    <property type="entry name" value="Cysteine proteinases"/>
    <property type="match status" value="1"/>
</dbReference>
<evidence type="ECO:0000256" key="7">
    <source>
        <dbReference type="RuleBase" id="RU366025"/>
    </source>
</evidence>
<evidence type="ECO:0000256" key="3">
    <source>
        <dbReference type="ARBA" id="ARBA00022670"/>
    </source>
</evidence>
<dbReference type="Gene3D" id="3.40.250.10">
    <property type="entry name" value="Rhodanese-like domain"/>
    <property type="match status" value="1"/>
</dbReference>
<dbReference type="FunFam" id="3.90.70.10:FF:000115">
    <property type="entry name" value="DOA4p Ubiquitin hydrolase"/>
    <property type="match status" value="1"/>
</dbReference>
<keyword evidence="11" id="KW-1185">Reference proteome</keyword>
<dbReference type="InterPro" id="IPR028889">
    <property type="entry name" value="USP"/>
</dbReference>
<dbReference type="OrthoDB" id="292964at2759"/>
<evidence type="ECO:0000256" key="6">
    <source>
        <dbReference type="ARBA" id="ARBA00022807"/>
    </source>
</evidence>
<comment type="catalytic activity">
    <reaction evidence="1 7">
        <text>Thiol-dependent hydrolysis of ester, thioester, amide, peptide and isopeptide bonds formed by the C-terminal Gly of ubiquitin (a 76-residue protein attached to proteins as an intracellular targeting signal).</text>
        <dbReference type="EC" id="3.4.19.12"/>
    </reaction>
</comment>
<dbReference type="CDD" id="cd02674">
    <property type="entry name" value="Peptidase_C19R"/>
    <property type="match status" value="1"/>
</dbReference>
<dbReference type="PROSITE" id="PS00972">
    <property type="entry name" value="USP_1"/>
    <property type="match status" value="1"/>
</dbReference>
<evidence type="ECO:0000256" key="5">
    <source>
        <dbReference type="ARBA" id="ARBA00022801"/>
    </source>
</evidence>
<keyword evidence="6 7" id="KW-0788">Thiol protease</keyword>
<name>A0A7G3ZGR2_9SACH</name>
<dbReference type="PROSITE" id="PS00973">
    <property type="entry name" value="USP_2"/>
    <property type="match status" value="1"/>
</dbReference>
<dbReference type="GO" id="GO:0006508">
    <property type="term" value="P:proteolysis"/>
    <property type="evidence" value="ECO:0007669"/>
    <property type="project" value="UniProtKB-KW"/>
</dbReference>
<feature type="domain" description="USP" evidence="9">
    <location>
        <begin position="483"/>
        <end position="842"/>
    </location>
</feature>
<dbReference type="GO" id="GO:0016579">
    <property type="term" value="P:protein deubiquitination"/>
    <property type="evidence" value="ECO:0007669"/>
    <property type="project" value="InterPro"/>
</dbReference>
<dbReference type="SUPFAM" id="SSF52821">
    <property type="entry name" value="Rhodanese/Cell cycle control phosphatase"/>
    <property type="match status" value="1"/>
</dbReference>
<keyword evidence="3 7" id="KW-0645">Protease</keyword>
<reference evidence="10 11" key="1">
    <citation type="submission" date="2020-06" db="EMBL/GenBank/DDBJ databases">
        <title>The yeast mating-type switching endonuclease HO is a domesticated member of an unorthodox homing genetic element family.</title>
        <authorList>
            <person name="Coughlan A.Y."/>
            <person name="Lombardi L."/>
            <person name="Braun-Galleani S."/>
            <person name="Martos A.R."/>
            <person name="Galeote V."/>
            <person name="Bigey F."/>
            <person name="Dequin S."/>
            <person name="Byrne K.P."/>
            <person name="Wolfe K.H."/>
        </authorList>
    </citation>
    <scope>NUCLEOTIDE SEQUENCE [LARGE SCALE GENOMIC DNA]</scope>
    <source>
        <strain evidence="10 11">CBS764</strain>
    </source>
</reference>
<feature type="region of interest" description="Disordered" evidence="8">
    <location>
        <begin position="363"/>
        <end position="385"/>
    </location>
</feature>
<comment type="similarity">
    <text evidence="2 7">Belongs to the peptidase C19 family.</text>
</comment>
<proteinExistence type="inferred from homology"/>
<dbReference type="InterPro" id="IPR038765">
    <property type="entry name" value="Papain-like_cys_pep_sf"/>
</dbReference>
<evidence type="ECO:0000256" key="4">
    <source>
        <dbReference type="ARBA" id="ARBA00022786"/>
    </source>
</evidence>
<dbReference type="PANTHER" id="PTHR21646">
    <property type="entry name" value="UBIQUITIN CARBOXYL-TERMINAL HYDROLASE"/>
    <property type="match status" value="1"/>
</dbReference>
<organism evidence="10 11">
    <name type="scientific">Torulaspora globosa</name>
    <dbReference type="NCBI Taxonomy" id="48254"/>
    <lineage>
        <taxon>Eukaryota</taxon>
        <taxon>Fungi</taxon>
        <taxon>Dikarya</taxon>
        <taxon>Ascomycota</taxon>
        <taxon>Saccharomycotina</taxon>
        <taxon>Saccharomycetes</taxon>
        <taxon>Saccharomycetales</taxon>
        <taxon>Saccharomycetaceae</taxon>
        <taxon>Torulaspora</taxon>
    </lineage>
</organism>
<dbReference type="InterPro" id="IPR050185">
    <property type="entry name" value="Ub_carboxyl-term_hydrolase"/>
</dbReference>
<dbReference type="Pfam" id="PF00443">
    <property type="entry name" value="UCH"/>
    <property type="match status" value="1"/>
</dbReference>
<dbReference type="InterPro" id="IPR001763">
    <property type="entry name" value="Rhodanese-like_dom"/>
</dbReference>
<dbReference type="GeneID" id="59325865"/>
<dbReference type="RefSeq" id="XP_037139372.1">
    <property type="nucleotide sequence ID" value="XM_037283476.1"/>
</dbReference>
<gene>
    <name evidence="10" type="ORF">HG536_0D02200</name>
</gene>
<dbReference type="Proteomes" id="UP000515788">
    <property type="component" value="Chromosome 4"/>
</dbReference>
<dbReference type="PANTHER" id="PTHR21646:SF95">
    <property type="entry name" value="UBIQUITIN CARBOXYL-TERMINAL HYDROLASE 4-RELATED"/>
    <property type="match status" value="1"/>
</dbReference>
<keyword evidence="5 7" id="KW-0378">Hydrolase</keyword>
<dbReference type="EC" id="3.4.19.12" evidence="7"/>
<dbReference type="InterPro" id="IPR018200">
    <property type="entry name" value="USP_CS"/>
</dbReference>
<evidence type="ECO:0000256" key="1">
    <source>
        <dbReference type="ARBA" id="ARBA00000707"/>
    </source>
</evidence>
<keyword evidence="4 7" id="KW-0833">Ubl conjugation pathway</keyword>
<evidence type="ECO:0000256" key="2">
    <source>
        <dbReference type="ARBA" id="ARBA00009085"/>
    </source>
</evidence>
<dbReference type="Gene3D" id="3.90.70.10">
    <property type="entry name" value="Cysteine proteinases"/>
    <property type="match status" value="1"/>
</dbReference>
<accession>A0A7G3ZGR2</accession>
<dbReference type="EMBL" id="CP059249">
    <property type="protein sequence ID" value="QLL32698.1"/>
    <property type="molecule type" value="Genomic_DNA"/>
</dbReference>
<feature type="region of interest" description="Disordered" evidence="8">
    <location>
        <begin position="311"/>
        <end position="334"/>
    </location>
</feature>
<evidence type="ECO:0000313" key="10">
    <source>
        <dbReference type="EMBL" id="QLL32698.1"/>
    </source>
</evidence>
<evidence type="ECO:0000259" key="9">
    <source>
        <dbReference type="PROSITE" id="PS50235"/>
    </source>
</evidence>
<feature type="compositionally biased region" description="Low complexity" evidence="8">
    <location>
        <begin position="363"/>
        <end position="381"/>
    </location>
</feature>